<dbReference type="GO" id="GO:0005524">
    <property type="term" value="F:ATP binding"/>
    <property type="evidence" value="ECO:0007669"/>
    <property type="project" value="UniProtKB-UniRule"/>
</dbReference>
<dbReference type="OrthoDB" id="93511at2759"/>
<accession>A0A8K1CA59</accession>
<dbReference type="PROSITE" id="PS00107">
    <property type="entry name" value="PROTEIN_KINASE_ATP"/>
    <property type="match status" value="1"/>
</dbReference>
<feature type="compositionally biased region" description="Low complexity" evidence="2">
    <location>
        <begin position="376"/>
        <end position="385"/>
    </location>
</feature>
<dbReference type="Proteomes" id="UP000794436">
    <property type="component" value="Unassembled WGS sequence"/>
</dbReference>
<dbReference type="InterPro" id="IPR051681">
    <property type="entry name" value="Ser/Thr_Kinases-Pseudokinases"/>
</dbReference>
<dbReference type="GO" id="GO:0004674">
    <property type="term" value="F:protein serine/threonine kinase activity"/>
    <property type="evidence" value="ECO:0007669"/>
    <property type="project" value="TreeGrafter"/>
</dbReference>
<dbReference type="AlphaFoldDB" id="A0A8K1CA59"/>
<feature type="domain" description="Protein kinase" evidence="3">
    <location>
        <begin position="503"/>
        <end position="770"/>
    </location>
</feature>
<feature type="compositionally biased region" description="Low complexity" evidence="2">
    <location>
        <begin position="437"/>
        <end position="451"/>
    </location>
</feature>
<dbReference type="InterPro" id="IPR017441">
    <property type="entry name" value="Protein_kinase_ATP_BS"/>
</dbReference>
<dbReference type="InterPro" id="IPR011009">
    <property type="entry name" value="Kinase-like_dom_sf"/>
</dbReference>
<feature type="binding site" evidence="1">
    <location>
        <position position="530"/>
    </location>
    <ligand>
        <name>ATP</name>
        <dbReference type="ChEBI" id="CHEBI:30616"/>
    </ligand>
</feature>
<dbReference type="Pfam" id="PF07714">
    <property type="entry name" value="PK_Tyr_Ser-Thr"/>
    <property type="match status" value="1"/>
</dbReference>
<evidence type="ECO:0000259" key="3">
    <source>
        <dbReference type="PROSITE" id="PS50011"/>
    </source>
</evidence>
<name>A0A8K1CA59_PYTOL</name>
<comment type="caution">
    <text evidence="4">The sequence shown here is derived from an EMBL/GenBank/DDBJ whole genome shotgun (WGS) entry which is preliminary data.</text>
</comment>
<feature type="region of interest" description="Disordered" evidence="2">
    <location>
        <begin position="373"/>
        <end position="399"/>
    </location>
</feature>
<organism evidence="4 5">
    <name type="scientific">Pythium oligandrum</name>
    <name type="common">Mycoparasitic fungus</name>
    <dbReference type="NCBI Taxonomy" id="41045"/>
    <lineage>
        <taxon>Eukaryota</taxon>
        <taxon>Sar</taxon>
        <taxon>Stramenopiles</taxon>
        <taxon>Oomycota</taxon>
        <taxon>Peronosporomycetes</taxon>
        <taxon>Pythiales</taxon>
        <taxon>Pythiaceae</taxon>
        <taxon>Pythium</taxon>
    </lineage>
</organism>
<evidence type="ECO:0000256" key="1">
    <source>
        <dbReference type="PROSITE-ProRule" id="PRU10141"/>
    </source>
</evidence>
<dbReference type="InterPro" id="IPR000719">
    <property type="entry name" value="Prot_kinase_dom"/>
</dbReference>
<keyword evidence="5" id="KW-1185">Reference proteome</keyword>
<evidence type="ECO:0000313" key="5">
    <source>
        <dbReference type="Proteomes" id="UP000794436"/>
    </source>
</evidence>
<dbReference type="Gene3D" id="1.10.510.10">
    <property type="entry name" value="Transferase(Phosphotransferase) domain 1"/>
    <property type="match status" value="1"/>
</dbReference>
<keyword evidence="1" id="KW-0067">ATP-binding</keyword>
<proteinExistence type="predicted"/>
<dbReference type="Gene3D" id="3.30.200.20">
    <property type="entry name" value="Phosphorylase Kinase, domain 1"/>
    <property type="match status" value="1"/>
</dbReference>
<keyword evidence="1" id="KW-0547">Nucleotide-binding</keyword>
<dbReference type="SUPFAM" id="SSF56112">
    <property type="entry name" value="Protein kinase-like (PK-like)"/>
    <property type="match status" value="1"/>
</dbReference>
<feature type="region of interest" description="Disordered" evidence="2">
    <location>
        <begin position="426"/>
        <end position="457"/>
    </location>
</feature>
<dbReference type="PANTHER" id="PTHR44329:SF214">
    <property type="entry name" value="PROTEIN KINASE DOMAIN-CONTAINING PROTEIN"/>
    <property type="match status" value="1"/>
</dbReference>
<dbReference type="InterPro" id="IPR001245">
    <property type="entry name" value="Ser-Thr/Tyr_kinase_cat_dom"/>
</dbReference>
<dbReference type="PANTHER" id="PTHR44329">
    <property type="entry name" value="SERINE/THREONINE-PROTEIN KINASE TNNI3K-RELATED"/>
    <property type="match status" value="1"/>
</dbReference>
<reference evidence="4" key="1">
    <citation type="submission" date="2019-03" db="EMBL/GenBank/DDBJ databases">
        <title>Long read genome sequence of the mycoparasitic Pythium oligandrum ATCC 38472 isolated from sugarbeet rhizosphere.</title>
        <authorList>
            <person name="Gaulin E."/>
        </authorList>
    </citation>
    <scope>NUCLEOTIDE SEQUENCE</scope>
    <source>
        <strain evidence="4">ATCC 38472_TT</strain>
    </source>
</reference>
<sequence length="789" mass="87549">MAEGTTTSERHEDEEQMLVDTQASMYALTTTLVELSGVANAEDLESSLTPETSHESRYVMEDDAMPAGRLPVAANTAFHDVEPAFESIASAGQTFQLLRDAISTHTICYKCYSDWTIEALGLIVAEEVVFSVVFTRTVVNSRVRVAFHLLEGDSMHFLHITHSIQSQCVAIDKRFEDVPDEMRVNVLSKWTARNESNEMSSLPEDLLLDLLFDASSDRLHTQVYENAVQQLKDACVGKANREILRTSMSDKLLGALCKVLASSNETIVRFGLFIVLQFAQAENSWVGLEDSLLLDQIHSHSSSEAISTRYIRTQVQTLLLEGKEPVEPEDLDAFSSLSGETMMQEPLSPAFSYSAPLSAMALKNLEESSLRAPLESTTATSLSTSVQDSDNRQRSGRGSISRAFTRVRDVFTSAFSRRKPLSSLPESAVYRHDSSADSRASSAGSEGSQSGKWKDTVSEAGTYSSEMTASTMFSRQSAGDAGVIQSFLADPVIALARIPTTDVETVNTLGRGSSGEVLLGRYEDRLVAVKRLLPEYKRETKRIKIFCDEIRLMTRLEHPEITAFVGVSWDTLQNLSVIAEYMEGGALNHLLYETDRPLSWAKEKLPIVTNVIEALMYLHTMQPAVIHRDLWSKNVLLTSKYEAKLNIFNIGRTQNQDNIMTAAFPASVLWMAPEVLIGERHTEKADIYSFGVLLSELDTRQIPLSSLRDDRGQQLQPFRIINMLISGQLKIDLSPDCPPELLKLAHQCMSKDPNDRPTSTEVAYALHSRVAPSVGKQMSWAEIASVDFN</sequence>
<gene>
    <name evidence="4" type="ORF">Poli38472_004368</name>
</gene>
<evidence type="ECO:0000313" key="4">
    <source>
        <dbReference type="EMBL" id="TMW59299.1"/>
    </source>
</evidence>
<dbReference type="EMBL" id="SPLM01000109">
    <property type="protein sequence ID" value="TMW59299.1"/>
    <property type="molecule type" value="Genomic_DNA"/>
</dbReference>
<protein>
    <recommendedName>
        <fullName evidence="3">Protein kinase domain-containing protein</fullName>
    </recommendedName>
</protein>
<evidence type="ECO:0000256" key="2">
    <source>
        <dbReference type="SAM" id="MobiDB-lite"/>
    </source>
</evidence>
<dbReference type="PROSITE" id="PS50011">
    <property type="entry name" value="PROTEIN_KINASE_DOM"/>
    <property type="match status" value="1"/>
</dbReference>